<evidence type="ECO:0000256" key="7">
    <source>
        <dbReference type="ARBA" id="ARBA00035120"/>
    </source>
</evidence>
<evidence type="ECO:0000256" key="10">
    <source>
        <dbReference type="HAMAP-Rule" id="MF_00454"/>
    </source>
</evidence>
<keyword evidence="2 10" id="KW-1003">Cell membrane</keyword>
<comment type="subcellular location">
    <subcellularLocation>
        <location evidence="1 10">Cell membrane</location>
        <topology evidence="1 10">Multi-pass membrane protein</topology>
    </subcellularLocation>
</comment>
<keyword evidence="10" id="KW-0479">Metal-binding</keyword>
<keyword evidence="6 10" id="KW-0407">Ion channel</keyword>
<dbReference type="AlphaFoldDB" id="A0A5C4U1U6"/>
<organism evidence="11 12">
    <name type="scientific">Corynebacterium tapiri</name>
    <dbReference type="NCBI Taxonomy" id="1448266"/>
    <lineage>
        <taxon>Bacteria</taxon>
        <taxon>Bacillati</taxon>
        <taxon>Actinomycetota</taxon>
        <taxon>Actinomycetes</taxon>
        <taxon>Mycobacteriales</taxon>
        <taxon>Corynebacteriaceae</taxon>
        <taxon>Corynebacterium</taxon>
    </lineage>
</organism>
<evidence type="ECO:0000256" key="4">
    <source>
        <dbReference type="ARBA" id="ARBA00022989"/>
    </source>
</evidence>
<keyword evidence="10" id="KW-0915">Sodium</keyword>
<feature type="binding site" evidence="10">
    <location>
        <position position="58"/>
    </location>
    <ligand>
        <name>Na(+)</name>
        <dbReference type="ChEBI" id="CHEBI:29101"/>
        <note>structural</note>
    </ligand>
</feature>
<comment type="catalytic activity">
    <reaction evidence="8">
        <text>fluoride(in) = fluoride(out)</text>
        <dbReference type="Rhea" id="RHEA:76159"/>
        <dbReference type="ChEBI" id="CHEBI:17051"/>
    </reaction>
    <physiologicalReaction direction="left-to-right" evidence="8">
        <dbReference type="Rhea" id="RHEA:76160"/>
    </physiologicalReaction>
</comment>
<name>A0A5C4U1U6_9CORY</name>
<dbReference type="Pfam" id="PF02537">
    <property type="entry name" value="CRCB"/>
    <property type="match status" value="1"/>
</dbReference>
<comment type="similarity">
    <text evidence="7 10">Belongs to the fluoride channel Fluc/FEX (TC 1.A.43) family.</text>
</comment>
<gene>
    <name evidence="10" type="primary">fluC</name>
    <name evidence="10" type="synonym">crcB</name>
    <name evidence="11" type="ORF">FHE74_09230</name>
</gene>
<proteinExistence type="inferred from homology"/>
<dbReference type="Proteomes" id="UP000312032">
    <property type="component" value="Unassembled WGS sequence"/>
</dbReference>
<keyword evidence="3 10" id="KW-0812">Transmembrane</keyword>
<evidence type="ECO:0000256" key="2">
    <source>
        <dbReference type="ARBA" id="ARBA00022475"/>
    </source>
</evidence>
<dbReference type="GO" id="GO:0140114">
    <property type="term" value="P:cellular detoxification of fluoride"/>
    <property type="evidence" value="ECO:0007669"/>
    <property type="project" value="UniProtKB-UniRule"/>
</dbReference>
<feature type="transmembrane region" description="Helical" evidence="10">
    <location>
        <begin position="77"/>
        <end position="96"/>
    </location>
</feature>
<evidence type="ECO:0000256" key="5">
    <source>
        <dbReference type="ARBA" id="ARBA00023136"/>
    </source>
</evidence>
<evidence type="ECO:0000256" key="9">
    <source>
        <dbReference type="ARBA" id="ARBA00049940"/>
    </source>
</evidence>
<comment type="caution">
    <text evidence="11">The sequence shown here is derived from an EMBL/GenBank/DDBJ whole genome shotgun (WGS) entry which is preliminary data.</text>
</comment>
<evidence type="ECO:0000256" key="3">
    <source>
        <dbReference type="ARBA" id="ARBA00022692"/>
    </source>
</evidence>
<protein>
    <recommendedName>
        <fullName evidence="10">Fluoride-specific ion channel FluC</fullName>
    </recommendedName>
</protein>
<evidence type="ECO:0000256" key="6">
    <source>
        <dbReference type="ARBA" id="ARBA00023303"/>
    </source>
</evidence>
<dbReference type="RefSeq" id="WP_139466230.1">
    <property type="nucleotide sequence ID" value="NZ_VDHJ01000013.1"/>
</dbReference>
<dbReference type="NCBIfam" id="NF001101">
    <property type="entry name" value="PRK00134.1"/>
    <property type="match status" value="1"/>
</dbReference>
<feature type="binding site" evidence="10">
    <location>
        <position position="61"/>
    </location>
    <ligand>
        <name>Na(+)</name>
        <dbReference type="ChEBI" id="CHEBI:29101"/>
        <note>structural</note>
    </ligand>
</feature>
<dbReference type="OrthoDB" id="4408652at2"/>
<keyword evidence="10" id="KW-0406">Ion transport</keyword>
<evidence type="ECO:0000313" key="11">
    <source>
        <dbReference type="EMBL" id="TNL95620.1"/>
    </source>
</evidence>
<dbReference type="EMBL" id="VDHJ01000013">
    <property type="protein sequence ID" value="TNL95620.1"/>
    <property type="molecule type" value="Genomic_DNA"/>
</dbReference>
<dbReference type="GO" id="GO:0062054">
    <property type="term" value="F:fluoride channel activity"/>
    <property type="evidence" value="ECO:0007669"/>
    <property type="project" value="UniProtKB-UniRule"/>
</dbReference>
<comment type="activity regulation">
    <text evidence="10">Na(+) is not transported, but it plays an essential structural role and its presence is essential for fluoride channel function.</text>
</comment>
<feature type="transmembrane region" description="Helical" evidence="10">
    <location>
        <begin position="51"/>
        <end position="71"/>
    </location>
</feature>
<keyword evidence="10" id="KW-0813">Transport</keyword>
<comment type="function">
    <text evidence="9 10">Fluoride-specific ion channel. Important for reducing fluoride concentration in the cell, thus reducing its toxicity.</text>
</comment>
<accession>A0A5C4U1U6</accession>
<keyword evidence="12" id="KW-1185">Reference proteome</keyword>
<dbReference type="InterPro" id="IPR003691">
    <property type="entry name" value="FluC"/>
</dbReference>
<keyword evidence="4 10" id="KW-1133">Transmembrane helix</keyword>
<sequence length="101" mass="10277">MKDGLVVALGAGLGATARFWLSSLLDAPLSITLAINLVGCFAFGLFRPGPFWGSGVLGGFTTLSTFALLAADLPTGTAIFYVLLTMVGSVAAALLGRRLSA</sequence>
<feature type="transmembrane region" description="Helical" evidence="10">
    <location>
        <begin position="27"/>
        <end position="46"/>
    </location>
</feature>
<reference evidence="11 12" key="1">
    <citation type="submission" date="2019-06" db="EMBL/GenBank/DDBJ databases">
        <authorList>
            <person name="Li J."/>
        </authorList>
    </citation>
    <scope>NUCLEOTIDE SEQUENCE [LARGE SCALE GENOMIC DNA]</scope>
    <source>
        <strain evidence="11 12">LMG 28165</strain>
    </source>
</reference>
<dbReference type="HAMAP" id="MF_00454">
    <property type="entry name" value="FluC"/>
    <property type="match status" value="1"/>
</dbReference>
<keyword evidence="5 10" id="KW-0472">Membrane</keyword>
<evidence type="ECO:0000256" key="8">
    <source>
        <dbReference type="ARBA" id="ARBA00035585"/>
    </source>
</evidence>
<dbReference type="GO" id="GO:0046872">
    <property type="term" value="F:metal ion binding"/>
    <property type="evidence" value="ECO:0007669"/>
    <property type="project" value="UniProtKB-KW"/>
</dbReference>
<evidence type="ECO:0000256" key="1">
    <source>
        <dbReference type="ARBA" id="ARBA00004651"/>
    </source>
</evidence>
<dbReference type="GO" id="GO:0005886">
    <property type="term" value="C:plasma membrane"/>
    <property type="evidence" value="ECO:0007669"/>
    <property type="project" value="UniProtKB-SubCell"/>
</dbReference>
<evidence type="ECO:0000313" key="12">
    <source>
        <dbReference type="Proteomes" id="UP000312032"/>
    </source>
</evidence>